<reference evidence="2 3" key="1">
    <citation type="submission" date="2018-11" db="EMBL/GenBank/DDBJ databases">
        <title>Genome sequencing and assembly of Clostridium tagluense strain A121.</title>
        <authorList>
            <person name="Murakami T."/>
            <person name="Segawa T."/>
            <person name="Shcherbakova V.A."/>
            <person name="Mori H."/>
            <person name="Yoshimura Y."/>
        </authorList>
    </citation>
    <scope>NUCLEOTIDE SEQUENCE [LARGE SCALE GENOMIC DNA]</scope>
    <source>
        <strain evidence="2 3">A121</strain>
    </source>
</reference>
<sequence>MHRKIHSTYYMFIYLCLFFIILAFVMDTPTEILLGFKKILFESNILITDYIELAGIGATFINMSLVVLASISLLIYVGIKPNGSTIAALFTMDALQVFCTFA</sequence>
<keyword evidence="1" id="KW-0472">Membrane</keyword>
<evidence type="ECO:0000256" key="1">
    <source>
        <dbReference type="SAM" id="Phobius"/>
    </source>
</evidence>
<feature type="transmembrane region" description="Helical" evidence="1">
    <location>
        <begin position="12"/>
        <end position="36"/>
    </location>
</feature>
<dbReference type="Proteomes" id="UP000287872">
    <property type="component" value="Unassembled WGS sequence"/>
</dbReference>
<accession>A0A401UU46</accession>
<dbReference type="AlphaFoldDB" id="A0A401UU46"/>
<dbReference type="Pfam" id="PF07613">
    <property type="entry name" value="DUF1576"/>
    <property type="match status" value="1"/>
</dbReference>
<dbReference type="RefSeq" id="WP_125006271.1">
    <property type="nucleotide sequence ID" value="NZ_BHYK01000054.1"/>
</dbReference>
<proteinExistence type="predicted"/>
<organism evidence="2 3">
    <name type="scientific">Clostridium tagluense</name>
    <dbReference type="NCBI Taxonomy" id="360422"/>
    <lineage>
        <taxon>Bacteria</taxon>
        <taxon>Bacillati</taxon>
        <taxon>Bacillota</taxon>
        <taxon>Clostridia</taxon>
        <taxon>Eubacteriales</taxon>
        <taxon>Clostridiaceae</taxon>
        <taxon>Clostridium</taxon>
    </lineage>
</organism>
<feature type="transmembrane region" description="Helical" evidence="1">
    <location>
        <begin position="56"/>
        <end position="79"/>
    </location>
</feature>
<dbReference type="InterPro" id="IPR011470">
    <property type="entry name" value="DUF1576"/>
</dbReference>
<keyword evidence="3" id="KW-1185">Reference proteome</keyword>
<gene>
    <name evidence="2" type="ORF">Ctaglu_46840</name>
</gene>
<dbReference type="EMBL" id="BHYK01000054">
    <property type="protein sequence ID" value="GCD13061.1"/>
    <property type="molecule type" value="Genomic_DNA"/>
</dbReference>
<dbReference type="OrthoDB" id="9776502at2"/>
<evidence type="ECO:0000313" key="2">
    <source>
        <dbReference type="EMBL" id="GCD13061.1"/>
    </source>
</evidence>
<name>A0A401UU46_9CLOT</name>
<protein>
    <submittedName>
        <fullName evidence="2">Uncharacterized protein</fullName>
    </submittedName>
</protein>
<evidence type="ECO:0000313" key="3">
    <source>
        <dbReference type="Proteomes" id="UP000287872"/>
    </source>
</evidence>
<keyword evidence="1" id="KW-0812">Transmembrane</keyword>
<comment type="caution">
    <text evidence="2">The sequence shown here is derived from an EMBL/GenBank/DDBJ whole genome shotgun (WGS) entry which is preliminary data.</text>
</comment>
<keyword evidence="1" id="KW-1133">Transmembrane helix</keyword>